<protein>
    <recommendedName>
        <fullName evidence="2">protein kinase C</fullName>
        <ecNumber evidence="2">2.7.11.13</ecNumber>
    </recommendedName>
</protein>
<keyword evidence="6" id="KW-0479">Metal-binding</keyword>
<evidence type="ECO:0000259" key="17">
    <source>
        <dbReference type="PROSITE" id="PS50011"/>
    </source>
</evidence>
<name>A0A177B5M6_9BILA</name>
<keyword evidence="4" id="KW-0597">Phosphoprotein</keyword>
<dbReference type="InterPro" id="IPR020454">
    <property type="entry name" value="DAG/PE-bd"/>
</dbReference>
<dbReference type="InterPro" id="IPR000008">
    <property type="entry name" value="C2_dom"/>
</dbReference>
<dbReference type="Gene3D" id="3.30.60.20">
    <property type="match status" value="1"/>
</dbReference>
<dbReference type="SMART" id="SM00133">
    <property type="entry name" value="S_TK_X"/>
    <property type="match status" value="1"/>
</dbReference>
<keyword evidence="5" id="KW-0808">Transferase</keyword>
<dbReference type="PROSITE" id="PS00107">
    <property type="entry name" value="PROTEIN_KINASE_ATP"/>
    <property type="match status" value="1"/>
</dbReference>
<evidence type="ECO:0000259" key="19">
    <source>
        <dbReference type="PROSITE" id="PS51285"/>
    </source>
</evidence>
<dbReference type="Gene3D" id="3.30.200.20">
    <property type="entry name" value="Phosphorylase Kinase, domain 1"/>
    <property type="match status" value="2"/>
</dbReference>
<dbReference type="SMART" id="SM00109">
    <property type="entry name" value="C1"/>
    <property type="match status" value="1"/>
</dbReference>
<dbReference type="SUPFAM" id="SSF57889">
    <property type="entry name" value="Cysteine-rich domain"/>
    <property type="match status" value="1"/>
</dbReference>
<feature type="domain" description="Protein kinase" evidence="17">
    <location>
        <begin position="346"/>
        <end position="692"/>
    </location>
</feature>
<evidence type="ECO:0000256" key="8">
    <source>
        <dbReference type="ARBA" id="ARBA00022741"/>
    </source>
</evidence>
<evidence type="ECO:0000256" key="4">
    <source>
        <dbReference type="ARBA" id="ARBA00022553"/>
    </source>
</evidence>
<evidence type="ECO:0000256" key="7">
    <source>
        <dbReference type="ARBA" id="ARBA00022737"/>
    </source>
</evidence>
<keyword evidence="3" id="KW-0723">Serine/threonine-protein kinase</keyword>
<dbReference type="Gene3D" id="2.60.40.150">
    <property type="entry name" value="C2 domain"/>
    <property type="match status" value="1"/>
</dbReference>
<keyword evidence="10" id="KW-0418">Kinase</keyword>
<dbReference type="PROSITE" id="PS00479">
    <property type="entry name" value="ZF_DAG_PE_1"/>
    <property type="match status" value="1"/>
</dbReference>
<dbReference type="InterPro" id="IPR002219">
    <property type="entry name" value="PKC_DAG/PE"/>
</dbReference>
<evidence type="ECO:0000256" key="2">
    <source>
        <dbReference type="ARBA" id="ARBA00012429"/>
    </source>
</evidence>
<evidence type="ECO:0000256" key="6">
    <source>
        <dbReference type="ARBA" id="ARBA00022723"/>
    </source>
</evidence>
<dbReference type="SMART" id="SM00220">
    <property type="entry name" value="S_TKc"/>
    <property type="match status" value="1"/>
</dbReference>
<dbReference type="EC" id="2.7.11.13" evidence="2"/>
<evidence type="ECO:0000256" key="10">
    <source>
        <dbReference type="ARBA" id="ARBA00022777"/>
    </source>
</evidence>
<dbReference type="GO" id="GO:0005524">
    <property type="term" value="F:ATP binding"/>
    <property type="evidence" value="ECO:0007669"/>
    <property type="project" value="UniProtKB-UniRule"/>
</dbReference>
<reference evidence="20 21" key="1">
    <citation type="submission" date="2016-04" db="EMBL/GenBank/DDBJ databases">
        <title>The genome of Intoshia linei affirms orthonectids as highly simplified spiralians.</title>
        <authorList>
            <person name="Mikhailov K.V."/>
            <person name="Slusarev G.S."/>
            <person name="Nikitin M.A."/>
            <person name="Logacheva M.D."/>
            <person name="Penin A."/>
            <person name="Aleoshin V."/>
            <person name="Panchin Y.V."/>
        </authorList>
    </citation>
    <scope>NUCLEOTIDE SEQUENCE [LARGE SCALE GENOMIC DNA]</scope>
    <source>
        <strain evidence="20">Intl2013</strain>
        <tissue evidence="20">Whole animal</tissue>
    </source>
</reference>
<dbReference type="PROSITE" id="PS50011">
    <property type="entry name" value="PROTEIN_KINASE_DOM"/>
    <property type="match status" value="1"/>
</dbReference>
<organism evidence="20 21">
    <name type="scientific">Intoshia linei</name>
    <dbReference type="NCBI Taxonomy" id="1819745"/>
    <lineage>
        <taxon>Eukaryota</taxon>
        <taxon>Metazoa</taxon>
        <taxon>Spiralia</taxon>
        <taxon>Lophotrochozoa</taxon>
        <taxon>Mesozoa</taxon>
        <taxon>Orthonectida</taxon>
        <taxon>Rhopaluridae</taxon>
        <taxon>Intoshia</taxon>
    </lineage>
</organism>
<dbReference type="FunFam" id="1.10.510.10:FF:000048">
    <property type="entry name" value="Protein kinase C"/>
    <property type="match status" value="1"/>
</dbReference>
<comment type="caution">
    <text evidence="20">The sequence shown here is derived from an EMBL/GenBank/DDBJ whole genome shotgun (WGS) entry which is preliminary data.</text>
</comment>
<keyword evidence="21" id="KW-1185">Reference proteome</keyword>
<feature type="domain" description="C2" evidence="16">
    <location>
        <begin position="1"/>
        <end position="114"/>
    </location>
</feature>
<dbReference type="GO" id="GO:0004697">
    <property type="term" value="F:diacylglycerol-dependent serine/threonine kinase activity"/>
    <property type="evidence" value="ECO:0007669"/>
    <property type="project" value="UniProtKB-EC"/>
</dbReference>
<feature type="domain" description="Phorbol-ester/DAG-type" evidence="18">
    <location>
        <begin position="225"/>
        <end position="275"/>
    </location>
</feature>
<dbReference type="SUPFAM" id="SSF49562">
    <property type="entry name" value="C2 domain (Calcium/lipid-binding domain, CaLB)"/>
    <property type="match status" value="1"/>
</dbReference>
<dbReference type="InterPro" id="IPR017441">
    <property type="entry name" value="Protein_kinase_ATP_BS"/>
</dbReference>
<accession>A0A177B5M6</accession>
<dbReference type="GO" id="GO:0008270">
    <property type="term" value="F:zinc ion binding"/>
    <property type="evidence" value="ECO:0007669"/>
    <property type="project" value="UniProtKB-KW"/>
</dbReference>
<gene>
    <name evidence="20" type="ORF">A3Q56_03527</name>
</gene>
<dbReference type="InterPro" id="IPR011009">
    <property type="entry name" value="Kinase-like_dom_sf"/>
</dbReference>
<evidence type="ECO:0000256" key="11">
    <source>
        <dbReference type="ARBA" id="ARBA00022833"/>
    </source>
</evidence>
<comment type="catalytic activity">
    <reaction evidence="14">
        <text>L-seryl-[protein] + ATP = O-phospho-L-seryl-[protein] + ADP + H(+)</text>
        <dbReference type="Rhea" id="RHEA:17989"/>
        <dbReference type="Rhea" id="RHEA-COMP:9863"/>
        <dbReference type="Rhea" id="RHEA-COMP:11604"/>
        <dbReference type="ChEBI" id="CHEBI:15378"/>
        <dbReference type="ChEBI" id="CHEBI:29999"/>
        <dbReference type="ChEBI" id="CHEBI:30616"/>
        <dbReference type="ChEBI" id="CHEBI:83421"/>
        <dbReference type="ChEBI" id="CHEBI:456216"/>
        <dbReference type="EC" id="2.7.11.13"/>
    </reaction>
</comment>
<dbReference type="CDD" id="cd20838">
    <property type="entry name" value="C1_nPKC_epsilon-like_rpt2"/>
    <property type="match status" value="1"/>
</dbReference>
<evidence type="ECO:0000256" key="5">
    <source>
        <dbReference type="ARBA" id="ARBA00022679"/>
    </source>
</evidence>
<evidence type="ECO:0000313" key="21">
    <source>
        <dbReference type="Proteomes" id="UP000078046"/>
    </source>
</evidence>
<dbReference type="Pfam" id="PF00130">
    <property type="entry name" value="C1_1"/>
    <property type="match status" value="1"/>
</dbReference>
<feature type="domain" description="AGC-kinase C-terminal" evidence="19">
    <location>
        <begin position="693"/>
        <end position="763"/>
    </location>
</feature>
<comment type="similarity">
    <text evidence="1">Belongs to the protein kinase superfamily. AGC Ser/Thr protein kinase family. PKC subfamily.</text>
</comment>
<evidence type="ECO:0000256" key="3">
    <source>
        <dbReference type="ARBA" id="ARBA00022527"/>
    </source>
</evidence>
<proteinExistence type="inferred from homology"/>
<keyword evidence="11" id="KW-0862">Zinc</keyword>
<dbReference type="FunFam" id="3.30.200.20:FF:000103">
    <property type="entry name" value="Protein kinase C"/>
    <property type="match status" value="1"/>
</dbReference>
<evidence type="ECO:0000259" key="16">
    <source>
        <dbReference type="PROSITE" id="PS50004"/>
    </source>
</evidence>
<dbReference type="FunFam" id="3.30.60.20:FF:000003">
    <property type="entry name" value="Protein kinase C delta"/>
    <property type="match status" value="1"/>
</dbReference>
<evidence type="ECO:0000256" key="14">
    <source>
        <dbReference type="ARBA" id="ARBA00047470"/>
    </source>
</evidence>
<dbReference type="Pfam" id="PF00168">
    <property type="entry name" value="C2"/>
    <property type="match status" value="1"/>
</dbReference>
<sequence length="764" mass="88809">MSYFTGCIELNVIEATNIQVTSISQRPTIKNCQINSLELFVNIDIDDTNYFKTAVVKYKNRVIFWNEFFRINCENARVLTFTIFHSSKLSTVFIANYVVYIDEIFKQKNNDFWFYDLSSHVCNEYGQYRDSNNISKFIRYFLLNKLLSQSNEDKFKENKRSVIKRNYALNLDFVGVCINLMDTNLWLLLFLSLHFAVIVKNLFGAYGIKDINVKIEAGRFCINVNHVFLSHSYKLPTFCDHCGSMLYGLVRQGLQCKSCKLNVHKRCATNVANTCGIDTKSLSEMLDKVGVNVNTDYTEPKKNRLQPQKSLCIGDKQKSLTTNFLNLSASFYQIKKHTKSFCFDDFKFLQLIGKGSFGKVFLAKCKKNEEIFAIKVLNKIKVIKDDDVECTLIEKHILNMATDCPFLVKLFCSFQTEDRLFYVMEHISGGDLMFRIQSHRKFSESTTQFYAVEVCLALFFLHEKIIQFIYYLSCELTSHTFLEKELKMSTKTAVDWKNFMRDICMTIMMDYIQKIGGERIEVQIDESQFTKRRSILSTMDFIFKCSCICIFSKFRDIKLDNILLTTSGHIKLTDFGMSKYLTSSNSFTHTFCGTPDYIAPEICMEKPYNKSVDWWAMGVLIYEMLTGQPPFESECEEDLFYCIINEEVILPLWLSRNATSIIRGFLTKCYTKRLGCVESQGYENAIIVHHFFSTIDWGKMKNKQVKPPILPVIESPTISENFDCIFTTNEIEFTSKDAMIYNSMNTEFDGFSMTNEDYYKEMCS</sequence>
<dbReference type="PROSITE" id="PS50004">
    <property type="entry name" value="C2"/>
    <property type="match status" value="1"/>
</dbReference>
<dbReference type="PRINTS" id="PR00008">
    <property type="entry name" value="DAGPEDOMAIN"/>
</dbReference>
<dbReference type="AlphaFoldDB" id="A0A177B5M6"/>
<dbReference type="OrthoDB" id="63267at2759"/>
<evidence type="ECO:0000256" key="15">
    <source>
        <dbReference type="PROSITE-ProRule" id="PRU10141"/>
    </source>
</evidence>
<feature type="binding site" evidence="15">
    <location>
        <position position="375"/>
    </location>
    <ligand>
        <name>ATP</name>
        <dbReference type="ChEBI" id="CHEBI:30616"/>
    </ligand>
</feature>
<dbReference type="PROSITE" id="PS50081">
    <property type="entry name" value="ZF_DAG_PE_2"/>
    <property type="match status" value="1"/>
</dbReference>
<dbReference type="InterPro" id="IPR035892">
    <property type="entry name" value="C2_domain_sf"/>
</dbReference>
<comment type="catalytic activity">
    <reaction evidence="13">
        <text>L-threonyl-[protein] + ATP = O-phospho-L-threonyl-[protein] + ADP + H(+)</text>
        <dbReference type="Rhea" id="RHEA:46608"/>
        <dbReference type="Rhea" id="RHEA-COMP:11060"/>
        <dbReference type="Rhea" id="RHEA-COMP:11605"/>
        <dbReference type="ChEBI" id="CHEBI:15378"/>
        <dbReference type="ChEBI" id="CHEBI:30013"/>
        <dbReference type="ChEBI" id="CHEBI:30616"/>
        <dbReference type="ChEBI" id="CHEBI:61977"/>
        <dbReference type="ChEBI" id="CHEBI:456216"/>
        <dbReference type="EC" id="2.7.11.13"/>
    </reaction>
</comment>
<keyword evidence="12 15" id="KW-0067">ATP-binding</keyword>
<dbReference type="PANTHER" id="PTHR24351">
    <property type="entry name" value="RIBOSOMAL PROTEIN S6 KINASE"/>
    <property type="match status" value="1"/>
</dbReference>
<evidence type="ECO:0000313" key="20">
    <source>
        <dbReference type="EMBL" id="OAF68724.1"/>
    </source>
</evidence>
<dbReference type="Proteomes" id="UP000078046">
    <property type="component" value="Unassembled WGS sequence"/>
</dbReference>
<dbReference type="SUPFAM" id="SSF56112">
    <property type="entry name" value="Protein kinase-like (PK-like)"/>
    <property type="match status" value="2"/>
</dbReference>
<evidence type="ECO:0000256" key="13">
    <source>
        <dbReference type="ARBA" id="ARBA00047272"/>
    </source>
</evidence>
<dbReference type="InterPro" id="IPR046349">
    <property type="entry name" value="C1-like_sf"/>
</dbReference>
<dbReference type="InterPro" id="IPR000719">
    <property type="entry name" value="Prot_kinase_dom"/>
</dbReference>
<evidence type="ECO:0000256" key="9">
    <source>
        <dbReference type="ARBA" id="ARBA00022771"/>
    </source>
</evidence>
<keyword evidence="8 15" id="KW-0547">Nucleotide-binding</keyword>
<evidence type="ECO:0000256" key="12">
    <source>
        <dbReference type="ARBA" id="ARBA00022840"/>
    </source>
</evidence>
<dbReference type="Pfam" id="PF00069">
    <property type="entry name" value="Pkinase"/>
    <property type="match status" value="2"/>
</dbReference>
<dbReference type="InterPro" id="IPR000961">
    <property type="entry name" value="AGC-kinase_C"/>
</dbReference>
<evidence type="ECO:0000256" key="1">
    <source>
        <dbReference type="ARBA" id="ARBA00005490"/>
    </source>
</evidence>
<dbReference type="PROSITE" id="PS51285">
    <property type="entry name" value="AGC_KINASE_CTER"/>
    <property type="match status" value="1"/>
</dbReference>
<keyword evidence="9" id="KW-0863">Zinc-finger</keyword>
<evidence type="ECO:0000259" key="18">
    <source>
        <dbReference type="PROSITE" id="PS50081"/>
    </source>
</evidence>
<dbReference type="EMBL" id="LWCA01000397">
    <property type="protein sequence ID" value="OAF68724.1"/>
    <property type="molecule type" value="Genomic_DNA"/>
</dbReference>
<keyword evidence="7" id="KW-0677">Repeat</keyword>
<dbReference type="Gene3D" id="1.10.510.10">
    <property type="entry name" value="Transferase(Phosphotransferase) domain 1"/>
    <property type="match status" value="2"/>
</dbReference>